<comment type="caution">
    <text evidence="1">The sequence shown here is derived from an EMBL/GenBank/DDBJ whole genome shotgun (WGS) entry which is preliminary data.</text>
</comment>
<sequence>MHKRKELMVECKLAFILLILHFYLVENFVPQLRAQQFRYGGWTARSWSPDSPQLRDEVFN</sequence>
<protein>
    <submittedName>
        <fullName evidence="1">Uncharacterized protein</fullName>
    </submittedName>
</protein>
<name>K9EEP2_9BACE</name>
<proteinExistence type="predicted"/>
<evidence type="ECO:0000313" key="1">
    <source>
        <dbReference type="EMBL" id="EKU87625.1"/>
    </source>
</evidence>
<dbReference type="Proteomes" id="UP000009872">
    <property type="component" value="Unassembled WGS sequence"/>
</dbReference>
<keyword evidence="2" id="KW-1185">Reference proteome</keyword>
<organism evidence="1 2">
    <name type="scientific">Bacteroides oleiciplenus YIT 12058</name>
    <dbReference type="NCBI Taxonomy" id="742727"/>
    <lineage>
        <taxon>Bacteria</taxon>
        <taxon>Pseudomonadati</taxon>
        <taxon>Bacteroidota</taxon>
        <taxon>Bacteroidia</taxon>
        <taxon>Bacteroidales</taxon>
        <taxon>Bacteroidaceae</taxon>
        <taxon>Bacteroides</taxon>
    </lineage>
</organism>
<dbReference type="EMBL" id="ADLF01000024">
    <property type="protein sequence ID" value="EKU87625.1"/>
    <property type="molecule type" value="Genomic_DNA"/>
</dbReference>
<dbReference type="HOGENOM" id="CLU_2931683_0_0_10"/>
<gene>
    <name evidence="1" type="ORF">HMPREF9447_05084</name>
</gene>
<dbReference type="AlphaFoldDB" id="K9EEP2"/>
<reference evidence="1 2" key="1">
    <citation type="submission" date="2012-09" db="EMBL/GenBank/DDBJ databases">
        <title>The Genome Sequence of Bacteroides oleiciplenus YIT 12058.</title>
        <authorList>
            <consortium name="The Broad Institute Genome Sequencing Platform"/>
            <person name="Earl A."/>
            <person name="Ward D."/>
            <person name="Feldgarden M."/>
            <person name="Gevers D."/>
            <person name="Morotomi M."/>
            <person name="Walker B."/>
            <person name="Young S.K."/>
            <person name="Zeng Q."/>
            <person name="Gargeya S."/>
            <person name="Fitzgerald M."/>
            <person name="Haas B."/>
            <person name="Abouelleil A."/>
            <person name="Alvarado L."/>
            <person name="Arachchi H.M."/>
            <person name="Berlin A.M."/>
            <person name="Chapman S.B."/>
            <person name="Goldberg J."/>
            <person name="Griggs A."/>
            <person name="Gujja S."/>
            <person name="Hansen M."/>
            <person name="Howarth C."/>
            <person name="Imamovic A."/>
            <person name="Larimer J."/>
            <person name="McCowen C."/>
            <person name="Montmayeur A."/>
            <person name="Murphy C."/>
            <person name="Neiman D."/>
            <person name="Pearson M."/>
            <person name="Priest M."/>
            <person name="Roberts A."/>
            <person name="Saif S."/>
            <person name="Shea T."/>
            <person name="Sisk P."/>
            <person name="Sykes S."/>
            <person name="Wortman J."/>
            <person name="Nusbaum C."/>
            <person name="Birren B."/>
        </authorList>
    </citation>
    <scope>NUCLEOTIDE SEQUENCE [LARGE SCALE GENOMIC DNA]</scope>
    <source>
        <strain evidence="1 2">YIT 12058</strain>
    </source>
</reference>
<accession>K9EEP2</accession>
<evidence type="ECO:0000313" key="2">
    <source>
        <dbReference type="Proteomes" id="UP000009872"/>
    </source>
</evidence>